<evidence type="ECO:0000256" key="4">
    <source>
        <dbReference type="ARBA" id="ARBA00022759"/>
    </source>
</evidence>
<gene>
    <name evidence="7 9" type="primary">rnpA</name>
    <name evidence="9" type="ORF">COA96_09840</name>
</gene>
<keyword evidence="4 7" id="KW-0255">Endonuclease</keyword>
<keyword evidence="3 7" id="KW-0540">Nuclease</keyword>
<evidence type="ECO:0000313" key="9">
    <source>
        <dbReference type="EMBL" id="PCJ24288.1"/>
    </source>
</evidence>
<evidence type="ECO:0000256" key="7">
    <source>
        <dbReference type="HAMAP-Rule" id="MF_00227"/>
    </source>
</evidence>
<dbReference type="InterPro" id="IPR014721">
    <property type="entry name" value="Ribsml_uS5_D2-typ_fold_subgr"/>
</dbReference>
<dbReference type="Proteomes" id="UP000218327">
    <property type="component" value="Unassembled WGS sequence"/>
</dbReference>
<dbReference type="PANTHER" id="PTHR33992:SF1">
    <property type="entry name" value="RIBONUCLEASE P PROTEIN COMPONENT"/>
    <property type="match status" value="1"/>
</dbReference>
<dbReference type="AlphaFoldDB" id="A0A2A5AZP3"/>
<dbReference type="InterPro" id="IPR000100">
    <property type="entry name" value="RNase_P"/>
</dbReference>
<protein>
    <recommendedName>
        <fullName evidence="7 8">Ribonuclease P protein component</fullName>
        <shortName evidence="7">RNase P protein</shortName>
        <shortName evidence="7">RNaseP protein</shortName>
        <ecNumber evidence="7 8">3.1.26.5</ecNumber>
    </recommendedName>
    <alternativeName>
        <fullName evidence="7">Protein C5</fullName>
    </alternativeName>
</protein>
<dbReference type="GO" id="GO:0004526">
    <property type="term" value="F:ribonuclease P activity"/>
    <property type="evidence" value="ECO:0007669"/>
    <property type="project" value="UniProtKB-UniRule"/>
</dbReference>
<proteinExistence type="inferred from homology"/>
<dbReference type="PROSITE" id="PS00648">
    <property type="entry name" value="RIBONUCLEASE_P"/>
    <property type="match status" value="1"/>
</dbReference>
<reference evidence="10" key="1">
    <citation type="submission" date="2017-08" db="EMBL/GenBank/DDBJ databases">
        <title>A dynamic microbial community with high functional redundancy inhabits the cold, oxic subseafloor aquifer.</title>
        <authorList>
            <person name="Tully B.J."/>
            <person name="Wheat C.G."/>
            <person name="Glazer B.T."/>
            <person name="Huber J.A."/>
        </authorList>
    </citation>
    <scope>NUCLEOTIDE SEQUENCE [LARGE SCALE GENOMIC DNA]</scope>
</reference>
<keyword evidence="6 7" id="KW-0694">RNA-binding</keyword>
<dbReference type="HAMAP" id="MF_00227">
    <property type="entry name" value="RNase_P"/>
    <property type="match status" value="1"/>
</dbReference>
<evidence type="ECO:0000256" key="6">
    <source>
        <dbReference type="ARBA" id="ARBA00022884"/>
    </source>
</evidence>
<dbReference type="SUPFAM" id="SSF54211">
    <property type="entry name" value="Ribosomal protein S5 domain 2-like"/>
    <property type="match status" value="1"/>
</dbReference>
<dbReference type="EMBL" id="NVVJ01000028">
    <property type="protein sequence ID" value="PCJ24288.1"/>
    <property type="molecule type" value="Genomic_DNA"/>
</dbReference>
<dbReference type="EC" id="3.1.26.5" evidence="7 8"/>
<dbReference type="InterPro" id="IPR020539">
    <property type="entry name" value="RNase_P_CS"/>
</dbReference>
<accession>A0A2A5AZP3</accession>
<comment type="similarity">
    <text evidence="7">Belongs to the RnpA family.</text>
</comment>
<sequence>MDDYGFSKSARLLNAADYKAVFSNAQFRVSTRHFLILAISDNRSRPRLGLVIAKKHVPLAVHRNRIKRLTRDSFRRNSQLLANLDIVVLARKDADKLDNKQISETFTALWLELDTKLKRNAAKLLANE</sequence>
<dbReference type="NCBIfam" id="TIGR00188">
    <property type="entry name" value="rnpA"/>
    <property type="match status" value="1"/>
</dbReference>
<dbReference type="GO" id="GO:0030677">
    <property type="term" value="C:ribonuclease P complex"/>
    <property type="evidence" value="ECO:0007669"/>
    <property type="project" value="TreeGrafter"/>
</dbReference>
<evidence type="ECO:0000256" key="3">
    <source>
        <dbReference type="ARBA" id="ARBA00022722"/>
    </source>
</evidence>
<keyword evidence="5 7" id="KW-0378">Hydrolase</keyword>
<dbReference type="Pfam" id="PF00825">
    <property type="entry name" value="Ribonuclease_P"/>
    <property type="match status" value="1"/>
</dbReference>
<name>A0A2A5AZP3_9GAMM</name>
<comment type="catalytic activity">
    <reaction evidence="7">
        <text>Endonucleolytic cleavage of RNA, removing 5'-extranucleotides from tRNA precursor.</text>
        <dbReference type="EC" id="3.1.26.5"/>
    </reaction>
</comment>
<dbReference type="GO" id="GO:0001682">
    <property type="term" value="P:tRNA 5'-leader removal"/>
    <property type="evidence" value="ECO:0007669"/>
    <property type="project" value="UniProtKB-UniRule"/>
</dbReference>
<dbReference type="GO" id="GO:0000049">
    <property type="term" value="F:tRNA binding"/>
    <property type="evidence" value="ECO:0007669"/>
    <property type="project" value="UniProtKB-UniRule"/>
</dbReference>
<comment type="subunit">
    <text evidence="7">Consists of a catalytic RNA component (M1 or rnpB) and a protein subunit.</text>
</comment>
<evidence type="ECO:0000256" key="8">
    <source>
        <dbReference type="NCBIfam" id="TIGR00188"/>
    </source>
</evidence>
<keyword evidence="2 7" id="KW-0819">tRNA processing</keyword>
<evidence type="ECO:0000313" key="10">
    <source>
        <dbReference type="Proteomes" id="UP000218327"/>
    </source>
</evidence>
<evidence type="ECO:0000256" key="2">
    <source>
        <dbReference type="ARBA" id="ARBA00022694"/>
    </source>
</evidence>
<evidence type="ECO:0000256" key="5">
    <source>
        <dbReference type="ARBA" id="ARBA00022801"/>
    </source>
</evidence>
<comment type="function">
    <text evidence="1 7">RNaseP catalyzes the removal of the 5'-leader sequence from pre-tRNA to produce the mature 5'-terminus. It can also cleave other RNA substrates such as 4.5S RNA. The protein component plays an auxiliary but essential role in vivo by binding to the 5'-leader sequence and broadening the substrate specificity of the ribozyme.</text>
</comment>
<dbReference type="Gene3D" id="3.30.230.10">
    <property type="match status" value="1"/>
</dbReference>
<dbReference type="InterPro" id="IPR020568">
    <property type="entry name" value="Ribosomal_Su5_D2-typ_SF"/>
</dbReference>
<organism evidence="9 10">
    <name type="scientific">SAR86 cluster bacterium</name>
    <dbReference type="NCBI Taxonomy" id="2030880"/>
    <lineage>
        <taxon>Bacteria</taxon>
        <taxon>Pseudomonadati</taxon>
        <taxon>Pseudomonadota</taxon>
        <taxon>Gammaproteobacteria</taxon>
        <taxon>SAR86 cluster</taxon>
    </lineage>
</organism>
<evidence type="ECO:0000256" key="1">
    <source>
        <dbReference type="ARBA" id="ARBA00002663"/>
    </source>
</evidence>
<dbReference type="GO" id="GO:0042781">
    <property type="term" value="F:3'-tRNA processing endoribonuclease activity"/>
    <property type="evidence" value="ECO:0007669"/>
    <property type="project" value="TreeGrafter"/>
</dbReference>
<comment type="caution">
    <text evidence="9">The sequence shown here is derived from an EMBL/GenBank/DDBJ whole genome shotgun (WGS) entry which is preliminary data.</text>
</comment>
<dbReference type="PANTHER" id="PTHR33992">
    <property type="entry name" value="RIBONUCLEASE P PROTEIN COMPONENT"/>
    <property type="match status" value="1"/>
</dbReference>